<dbReference type="SUPFAM" id="SSF56925">
    <property type="entry name" value="OMPA-like"/>
    <property type="match status" value="1"/>
</dbReference>
<dbReference type="RefSeq" id="WP_096462629.1">
    <property type="nucleotide sequence ID" value="NZ_AP014936.1"/>
</dbReference>
<protein>
    <submittedName>
        <fullName evidence="8">Uncharacterized protein</fullName>
    </submittedName>
</protein>
<evidence type="ECO:0000256" key="6">
    <source>
        <dbReference type="ARBA" id="ARBA00023237"/>
    </source>
</evidence>
<dbReference type="GO" id="GO:0009279">
    <property type="term" value="C:cell outer membrane"/>
    <property type="evidence" value="ECO:0007669"/>
    <property type="project" value="UniProtKB-SubCell"/>
</dbReference>
<accession>A0A1B4VBZ9</accession>
<dbReference type="EMBL" id="AP014936">
    <property type="protein sequence ID" value="BAU50314.1"/>
    <property type="molecule type" value="Genomic_DNA"/>
</dbReference>
<sequence>MRYPEQVAEDGRAAHRCRHRSVVAALLALVGIGMTSPATAGDVSLLINGKAFHIDPPANTNYNERNWGVGIQYELDERVKENWVTFLQASEFRDSNRNVSAYAGGGLMRRYEFRSGDVRLDAGAIAFLMYRKDFRGGNLFPGVLPALSIGTPRVALNLSYVPKVDPKMVPIVFVQLKLTLGKL</sequence>
<evidence type="ECO:0000256" key="4">
    <source>
        <dbReference type="ARBA" id="ARBA00022729"/>
    </source>
</evidence>
<evidence type="ECO:0000256" key="1">
    <source>
        <dbReference type="ARBA" id="ARBA00004442"/>
    </source>
</evidence>
<evidence type="ECO:0000313" key="9">
    <source>
        <dbReference type="Proteomes" id="UP000218899"/>
    </source>
</evidence>
<keyword evidence="9" id="KW-1185">Reference proteome</keyword>
<keyword evidence="4" id="KW-0732">Signal</keyword>
<dbReference type="AlphaFoldDB" id="A0A1B4VBZ9"/>
<dbReference type="Pfam" id="PF07017">
    <property type="entry name" value="PagP"/>
    <property type="match status" value="1"/>
</dbReference>
<keyword evidence="6" id="KW-0998">Cell outer membrane</keyword>
<evidence type="ECO:0000256" key="2">
    <source>
        <dbReference type="ARBA" id="ARBA00006368"/>
    </source>
</evidence>
<proteinExistence type="inferred from homology"/>
<evidence type="ECO:0000256" key="7">
    <source>
        <dbReference type="ARBA" id="ARBA00023315"/>
    </source>
</evidence>
<organism evidence="8 9">
    <name type="scientific">Sulfurifustis variabilis</name>
    <dbReference type="NCBI Taxonomy" id="1675686"/>
    <lineage>
        <taxon>Bacteria</taxon>
        <taxon>Pseudomonadati</taxon>
        <taxon>Pseudomonadota</taxon>
        <taxon>Gammaproteobacteria</taxon>
        <taxon>Acidiferrobacterales</taxon>
        <taxon>Acidiferrobacteraceae</taxon>
        <taxon>Sulfurifustis</taxon>
    </lineage>
</organism>
<dbReference type="KEGG" id="sva:SVA_3780"/>
<dbReference type="OrthoDB" id="7061963at2"/>
<comment type="similarity">
    <text evidence="2">Belongs to the lipid A palmitoyltransferase family.</text>
</comment>
<dbReference type="InterPro" id="IPR009746">
    <property type="entry name" value="LipidA_acyl_PagP"/>
</dbReference>
<dbReference type="Gene3D" id="2.40.160.20">
    <property type="match status" value="1"/>
</dbReference>
<dbReference type="GO" id="GO:0016746">
    <property type="term" value="F:acyltransferase activity"/>
    <property type="evidence" value="ECO:0007669"/>
    <property type="project" value="UniProtKB-KW"/>
</dbReference>
<keyword evidence="5" id="KW-0472">Membrane</keyword>
<comment type="subcellular location">
    <subcellularLocation>
        <location evidence="1">Cell outer membrane</location>
    </subcellularLocation>
</comment>
<dbReference type="Proteomes" id="UP000218899">
    <property type="component" value="Chromosome"/>
</dbReference>
<reference evidence="8 9" key="1">
    <citation type="submission" date="2015-08" db="EMBL/GenBank/DDBJ databases">
        <title>Complete genome sequence of Sulfurifustis variabilis.</title>
        <authorList>
            <person name="Miura A."/>
            <person name="Kojima H."/>
            <person name="Fukui M."/>
        </authorList>
    </citation>
    <scope>NUCLEOTIDE SEQUENCE [LARGE SCALE GENOMIC DNA]</scope>
    <source>
        <strain evidence="9">skN76</strain>
    </source>
</reference>
<evidence type="ECO:0000256" key="3">
    <source>
        <dbReference type="ARBA" id="ARBA00022679"/>
    </source>
</evidence>
<gene>
    <name evidence="8" type="ORF">SVA_3780</name>
</gene>
<evidence type="ECO:0000313" key="8">
    <source>
        <dbReference type="EMBL" id="BAU50314.1"/>
    </source>
</evidence>
<dbReference type="InterPro" id="IPR011250">
    <property type="entry name" value="OMP/PagP_B-barrel"/>
</dbReference>
<name>A0A1B4VBZ9_9GAMM</name>
<keyword evidence="3" id="KW-0808">Transferase</keyword>
<evidence type="ECO:0000256" key="5">
    <source>
        <dbReference type="ARBA" id="ARBA00023136"/>
    </source>
</evidence>
<keyword evidence="7" id="KW-0012">Acyltransferase</keyword>